<feature type="compositionally biased region" description="Basic and acidic residues" evidence="1">
    <location>
        <begin position="50"/>
        <end position="65"/>
    </location>
</feature>
<accession>A0A8H3Z964</accession>
<evidence type="ECO:0000313" key="2">
    <source>
        <dbReference type="EMBL" id="KAE9990805.1"/>
    </source>
</evidence>
<keyword evidence="3" id="KW-1185">Reference proteome</keyword>
<organism evidence="2 3">
    <name type="scientific">Venturia inaequalis</name>
    <name type="common">Apple scab fungus</name>
    <dbReference type="NCBI Taxonomy" id="5025"/>
    <lineage>
        <taxon>Eukaryota</taxon>
        <taxon>Fungi</taxon>
        <taxon>Dikarya</taxon>
        <taxon>Ascomycota</taxon>
        <taxon>Pezizomycotina</taxon>
        <taxon>Dothideomycetes</taxon>
        <taxon>Pleosporomycetidae</taxon>
        <taxon>Venturiales</taxon>
        <taxon>Venturiaceae</taxon>
        <taxon>Venturia</taxon>
    </lineage>
</organism>
<evidence type="ECO:0000256" key="1">
    <source>
        <dbReference type="SAM" id="MobiDB-lite"/>
    </source>
</evidence>
<evidence type="ECO:0000313" key="3">
    <source>
        <dbReference type="Proteomes" id="UP000490939"/>
    </source>
</evidence>
<dbReference type="Proteomes" id="UP000490939">
    <property type="component" value="Unassembled WGS sequence"/>
</dbReference>
<feature type="region of interest" description="Disordered" evidence="1">
    <location>
        <begin position="1"/>
        <end position="67"/>
    </location>
</feature>
<reference evidence="2 3" key="1">
    <citation type="submission" date="2019-07" db="EMBL/GenBank/DDBJ databases">
        <title>Venturia inaequalis Genome Resource.</title>
        <authorList>
            <person name="Lichtner F.J."/>
        </authorList>
    </citation>
    <scope>NUCLEOTIDE SEQUENCE [LARGE SCALE GENOMIC DNA]</scope>
    <source>
        <strain evidence="2 3">DMI_063113</strain>
    </source>
</reference>
<proteinExistence type="predicted"/>
<name>A0A8H3Z964_VENIN</name>
<comment type="caution">
    <text evidence="2">The sequence shown here is derived from an EMBL/GenBank/DDBJ whole genome shotgun (WGS) entry which is preliminary data.</text>
</comment>
<feature type="compositionally biased region" description="Basic and acidic residues" evidence="1">
    <location>
        <begin position="1"/>
        <end position="37"/>
    </location>
</feature>
<protein>
    <submittedName>
        <fullName evidence="2">Uncharacterized protein</fullName>
    </submittedName>
</protein>
<dbReference type="EMBL" id="WNWR01000121">
    <property type="protein sequence ID" value="KAE9990805.1"/>
    <property type="molecule type" value="Genomic_DNA"/>
</dbReference>
<dbReference type="AlphaFoldDB" id="A0A8H3Z964"/>
<feature type="compositionally biased region" description="Polar residues" evidence="1">
    <location>
        <begin position="38"/>
        <end position="49"/>
    </location>
</feature>
<sequence>MTDRDRDRYDRFPSDRSRDQRDFRPQDSKPYKDRDAQTQDAQPYKQKSQTYHEEWTDRPRDRDYGWARGRGRRSRILRLTNRHTGRTGERAIEMKMKEKIRRMPSFQDMRMDESPNDTMRVRLEAQITALTKEELSFEIDLLIQSGKEKAGLSARPAQKMMETNAGVIGSDEMDVAHGRLGRYEDMEGTEEMEGSDEEVYGPVLPTAPSQPVLGYDYTNARWPAGQPSQEELALKEIEFGTIVDQIRDADIRSTSTTASITKAEWMEIAAVRTKLQALASDLKYEYQPVAAAVFGELRSWERMGGG</sequence>
<gene>
    <name evidence="2" type="ORF">EG327_000952</name>
</gene>